<keyword evidence="4" id="KW-1185">Reference proteome</keyword>
<gene>
    <name evidence="3" type="ORF">SAMN04487990_102198</name>
</gene>
<feature type="region of interest" description="Disordered" evidence="1">
    <location>
        <begin position="383"/>
        <end position="410"/>
    </location>
</feature>
<proteinExistence type="predicted"/>
<accession>A0A1H3W312</accession>
<organism evidence="3 4">
    <name type="scientific">Bizionia paragorgiae</name>
    <dbReference type="NCBI Taxonomy" id="283786"/>
    <lineage>
        <taxon>Bacteria</taxon>
        <taxon>Pseudomonadati</taxon>
        <taxon>Bacteroidota</taxon>
        <taxon>Flavobacteriia</taxon>
        <taxon>Flavobacteriales</taxon>
        <taxon>Flavobacteriaceae</taxon>
        <taxon>Bizionia</taxon>
    </lineage>
</organism>
<name>A0A1H3W312_BIZPA</name>
<dbReference type="Proteomes" id="UP000198846">
    <property type="component" value="Unassembled WGS sequence"/>
</dbReference>
<evidence type="ECO:0000256" key="2">
    <source>
        <dbReference type="SAM" id="SignalP"/>
    </source>
</evidence>
<dbReference type="STRING" id="283786.SAMN04487990_102198"/>
<dbReference type="AlphaFoldDB" id="A0A1H3W312"/>
<evidence type="ECO:0000256" key="1">
    <source>
        <dbReference type="SAM" id="MobiDB-lite"/>
    </source>
</evidence>
<feature type="region of interest" description="Disordered" evidence="1">
    <location>
        <begin position="423"/>
        <end position="467"/>
    </location>
</feature>
<protein>
    <recommendedName>
        <fullName evidence="5">Adhesin SprB</fullName>
    </recommendedName>
</protein>
<feature type="compositionally biased region" description="Basic and acidic residues" evidence="1">
    <location>
        <begin position="439"/>
        <end position="448"/>
    </location>
</feature>
<dbReference type="RefSeq" id="WP_143034122.1">
    <property type="nucleotide sequence ID" value="NZ_FNQK01000002.1"/>
</dbReference>
<dbReference type="OrthoDB" id="607469at2"/>
<sequence>MMKTSHWLLLIFFAFTKLTTAQVTLPFKAQKEFYIYGNATVIGNTIMGKDAITSFNDISLTNDDIDMTYTDIDQDDTTFSSSSAILELPANHTKIKYAVLYWAATYSYERGHRQESGGQFLFQGKRVKNRSAISKIKFKLPGTDTYKNINGDIIFDGANDKAFSLNSPYVCQADVTKLLKHAKETNGEYTVANVTATQGFVSGGSAAGWLLYVVYEAPTKNPQYITTYNGFAHVGSDAVKVTFDNFMALEEGEINTSITLSALEGDSALIDDEILISNPVLKRMMLLSTNQRSRNNFFNSKITRDDSEFISRNPASINTLGFDIATVTIPNQSQPIIDNNTQKVDLIFNTRSDRFYLFFTAFQTEISKVFYEQQQQKERTLVGAVSQQQRAEDTKAKKARTKAENSLEAEELLEKKKKDKLVNKEGEVSSYKKPAPKMTEFKPKKEPSVAKVQQPLRASKINEEKDLSSKSKTSKVWVVDAPKKEDVFVSRPSSKPPKTEQRRAIDYSQETSDKPLPIWLKQKQKVAPKDDKIYRPKGQILPESPGYNSLALNRDNYEKLLTVEDYIYETQTFKRVLNQESTILEDVESGYYIIATLVYDFDEAIRYQNELKSKGVNSKIFKGNGNSYYVNLYNSDNFYDVFMLRKAFIKVDFLSKVWILNINIKKGGLKKI</sequence>
<evidence type="ECO:0000313" key="4">
    <source>
        <dbReference type="Proteomes" id="UP000198846"/>
    </source>
</evidence>
<feature type="signal peptide" evidence="2">
    <location>
        <begin position="1"/>
        <end position="21"/>
    </location>
</feature>
<evidence type="ECO:0000313" key="3">
    <source>
        <dbReference type="EMBL" id="SDZ81453.1"/>
    </source>
</evidence>
<reference evidence="3 4" key="1">
    <citation type="submission" date="2016-10" db="EMBL/GenBank/DDBJ databases">
        <authorList>
            <person name="de Groot N.N."/>
        </authorList>
    </citation>
    <scope>NUCLEOTIDE SEQUENCE [LARGE SCALE GENOMIC DNA]</scope>
    <source>
        <strain evidence="3 4">DSM 23842</strain>
    </source>
</reference>
<evidence type="ECO:0008006" key="5">
    <source>
        <dbReference type="Google" id="ProtNLM"/>
    </source>
</evidence>
<feature type="compositionally biased region" description="Basic and acidic residues" evidence="1">
    <location>
        <begin position="390"/>
        <end position="405"/>
    </location>
</feature>
<feature type="chain" id="PRO_5011736797" description="Adhesin SprB" evidence="2">
    <location>
        <begin position="22"/>
        <end position="672"/>
    </location>
</feature>
<dbReference type="EMBL" id="FNQK01000002">
    <property type="protein sequence ID" value="SDZ81453.1"/>
    <property type="molecule type" value="Genomic_DNA"/>
</dbReference>
<keyword evidence="2" id="KW-0732">Signal</keyword>